<evidence type="ECO:0000313" key="4">
    <source>
        <dbReference type="Proteomes" id="UP000288351"/>
    </source>
</evidence>
<dbReference type="InterPro" id="IPR050832">
    <property type="entry name" value="Bact_Acetyltransf"/>
</dbReference>
<name>A0A059VZU9_STRNR</name>
<dbReference type="STRING" id="68570.DC74_601"/>
<dbReference type="AlphaFoldDB" id="A0A059VZU9"/>
<sequence length="179" mass="19402">MPGRTPEPDTPTTFRPAKPVDATVVAAIWRSGWRDGHLGHVPDELVAVRTPESFTSRARERVDDTTVAVREGVVVGFVMVVGDEVEQVYVAADQRGTGVAGALLARAESLVRQHGHERAWLAVATGNARARRFYARNGWCDEGAFAYPAAGPDGPVSVPCHRYAKHLTDPRSAPTRPCH</sequence>
<dbReference type="GO" id="GO:0016747">
    <property type="term" value="F:acyltransferase activity, transferring groups other than amino-acyl groups"/>
    <property type="evidence" value="ECO:0007669"/>
    <property type="project" value="InterPro"/>
</dbReference>
<proteinExistence type="predicted"/>
<dbReference type="EMBL" id="BHXC01000006">
    <property type="protein sequence ID" value="GCB88738.1"/>
    <property type="molecule type" value="Genomic_DNA"/>
</dbReference>
<evidence type="ECO:0000313" key="3">
    <source>
        <dbReference type="EMBL" id="GCB88738.1"/>
    </source>
</evidence>
<keyword evidence="1 3" id="KW-0808">Transferase</keyword>
<reference evidence="3 4" key="1">
    <citation type="journal article" date="2019" name="Microbiol. Resour. Announc.">
        <title>Draft Genome Sequence of the Most Traditional epsilon-Poly-l-Lysine Producer, Streptomyces albulus NBRC14147.</title>
        <authorList>
            <person name="Yamanaka K."/>
            <person name="Hamano Y."/>
        </authorList>
    </citation>
    <scope>NUCLEOTIDE SEQUENCE [LARGE SCALE GENOMIC DNA]</scope>
    <source>
        <strain evidence="3 4">NBRC 14147</strain>
    </source>
</reference>
<dbReference type="Gene3D" id="3.40.630.30">
    <property type="match status" value="1"/>
</dbReference>
<dbReference type="CDD" id="cd04301">
    <property type="entry name" value="NAT_SF"/>
    <property type="match status" value="1"/>
</dbReference>
<dbReference type="Proteomes" id="UP000288351">
    <property type="component" value="Unassembled WGS sequence"/>
</dbReference>
<keyword evidence="2" id="KW-0012">Acyltransferase</keyword>
<dbReference type="InterPro" id="IPR000182">
    <property type="entry name" value="GNAT_dom"/>
</dbReference>
<evidence type="ECO:0000256" key="1">
    <source>
        <dbReference type="ARBA" id="ARBA00022679"/>
    </source>
</evidence>
<dbReference type="SUPFAM" id="SSF55729">
    <property type="entry name" value="Acyl-CoA N-acyltransferases (Nat)"/>
    <property type="match status" value="1"/>
</dbReference>
<comment type="caution">
    <text evidence="3">The sequence shown here is derived from an EMBL/GenBank/DDBJ whole genome shotgun (WGS) entry which is preliminary data.</text>
</comment>
<dbReference type="InterPro" id="IPR016181">
    <property type="entry name" value="Acyl_CoA_acyltransferase"/>
</dbReference>
<dbReference type="Pfam" id="PF00583">
    <property type="entry name" value="Acetyltransf_1"/>
    <property type="match status" value="1"/>
</dbReference>
<dbReference type="PANTHER" id="PTHR43877:SF2">
    <property type="entry name" value="AMINOALKYLPHOSPHONATE N-ACETYLTRANSFERASE-RELATED"/>
    <property type="match status" value="1"/>
</dbReference>
<evidence type="ECO:0000256" key="2">
    <source>
        <dbReference type="ARBA" id="ARBA00023315"/>
    </source>
</evidence>
<protein>
    <submittedName>
        <fullName evidence="3">Putative N-acetyltransferase</fullName>
    </submittedName>
</protein>
<dbReference type="PROSITE" id="PS51186">
    <property type="entry name" value="GNAT"/>
    <property type="match status" value="1"/>
</dbReference>
<accession>A0A059VZU9</accession>
<gene>
    <name evidence="3" type="ORF">SALB_01411</name>
</gene>
<organism evidence="3 4">
    <name type="scientific">Streptomyces noursei</name>
    <name type="common">Streptomyces albulus</name>
    <dbReference type="NCBI Taxonomy" id="1971"/>
    <lineage>
        <taxon>Bacteria</taxon>
        <taxon>Bacillati</taxon>
        <taxon>Actinomycetota</taxon>
        <taxon>Actinomycetes</taxon>
        <taxon>Kitasatosporales</taxon>
        <taxon>Streptomycetaceae</taxon>
        <taxon>Streptomyces</taxon>
    </lineage>
</organism>
<dbReference type="PANTHER" id="PTHR43877">
    <property type="entry name" value="AMINOALKYLPHOSPHONATE N-ACETYLTRANSFERASE-RELATED-RELATED"/>
    <property type="match status" value="1"/>
</dbReference>
<dbReference type="RefSeq" id="WP_044372011.1">
    <property type="nucleotide sequence ID" value="NZ_BHXC01000006.1"/>
</dbReference>
<dbReference type="eggNOG" id="COG0456">
    <property type="taxonomic scope" value="Bacteria"/>
</dbReference>